<name>A0ABW7W3H1_9NOCA</name>
<reference evidence="1 2" key="1">
    <citation type="submission" date="2024-10" db="EMBL/GenBank/DDBJ databases">
        <title>The Natural Products Discovery Center: Release of the First 8490 Sequenced Strains for Exploring Actinobacteria Biosynthetic Diversity.</title>
        <authorList>
            <person name="Kalkreuter E."/>
            <person name="Kautsar S.A."/>
            <person name="Yang D."/>
            <person name="Bader C.D."/>
            <person name="Teijaro C.N."/>
            <person name="Fluegel L."/>
            <person name="Davis C.M."/>
            <person name="Simpson J.R."/>
            <person name="Lauterbach L."/>
            <person name="Steele A.D."/>
            <person name="Gui C."/>
            <person name="Meng S."/>
            <person name="Li G."/>
            <person name="Viehrig K."/>
            <person name="Ye F."/>
            <person name="Su P."/>
            <person name="Kiefer A.F."/>
            <person name="Nichols A."/>
            <person name="Cepeda A.J."/>
            <person name="Yan W."/>
            <person name="Fan B."/>
            <person name="Jiang Y."/>
            <person name="Adhikari A."/>
            <person name="Zheng C.-J."/>
            <person name="Schuster L."/>
            <person name="Cowan T.M."/>
            <person name="Smanski M.J."/>
            <person name="Chevrette M.G."/>
            <person name="De Carvalho L.P.S."/>
            <person name="Shen B."/>
        </authorList>
    </citation>
    <scope>NUCLEOTIDE SEQUENCE [LARGE SCALE GENOMIC DNA]</scope>
    <source>
        <strain evidence="1 2">NPDC019377</strain>
    </source>
</reference>
<dbReference type="Proteomes" id="UP001611494">
    <property type="component" value="Unassembled WGS sequence"/>
</dbReference>
<comment type="caution">
    <text evidence="1">The sequence shown here is derived from an EMBL/GenBank/DDBJ whole genome shotgun (WGS) entry which is preliminary data.</text>
</comment>
<evidence type="ECO:0000313" key="2">
    <source>
        <dbReference type="Proteomes" id="UP001611494"/>
    </source>
</evidence>
<accession>A0ABW7W3H1</accession>
<dbReference type="EMBL" id="JBIRYL010000012">
    <property type="protein sequence ID" value="MFI2233323.1"/>
    <property type="molecule type" value="Genomic_DNA"/>
</dbReference>
<organism evidence="1 2">
    <name type="scientific">Nocardia testacea</name>
    <dbReference type="NCBI Taxonomy" id="248551"/>
    <lineage>
        <taxon>Bacteria</taxon>
        <taxon>Bacillati</taxon>
        <taxon>Actinomycetota</taxon>
        <taxon>Actinomycetes</taxon>
        <taxon>Mycobacteriales</taxon>
        <taxon>Nocardiaceae</taxon>
        <taxon>Nocardia</taxon>
    </lineage>
</organism>
<dbReference type="RefSeq" id="WP_397065452.1">
    <property type="nucleotide sequence ID" value="NZ_JBIRYL010000012.1"/>
</dbReference>
<sequence>MTTGSFETPIEIDAEAPAIAAEVLGTETENDTVDAALRDVDQRWARMRAAARLGEMADRGDFDEFVGNKAAYRR</sequence>
<protein>
    <submittedName>
        <fullName evidence="1">Uncharacterized protein</fullName>
    </submittedName>
</protein>
<keyword evidence="2" id="KW-1185">Reference proteome</keyword>
<gene>
    <name evidence="1" type="ORF">ACH49Z_26090</name>
</gene>
<evidence type="ECO:0000313" key="1">
    <source>
        <dbReference type="EMBL" id="MFI2233323.1"/>
    </source>
</evidence>
<proteinExistence type="predicted"/>